<feature type="compositionally biased region" description="Basic residues" evidence="1">
    <location>
        <begin position="156"/>
        <end position="166"/>
    </location>
</feature>
<gene>
    <name evidence="2" type="ORF">N0V83_006907</name>
</gene>
<evidence type="ECO:0000313" key="2">
    <source>
        <dbReference type="EMBL" id="KAJ4367326.1"/>
    </source>
</evidence>
<feature type="compositionally biased region" description="Basic and acidic residues" evidence="1">
    <location>
        <begin position="224"/>
        <end position="234"/>
    </location>
</feature>
<feature type="region of interest" description="Disordered" evidence="1">
    <location>
        <begin position="384"/>
        <end position="412"/>
    </location>
</feature>
<name>A0A9W8Y4Z7_9PLEO</name>
<organism evidence="2 3">
    <name type="scientific">Neocucurbitaria cava</name>
    <dbReference type="NCBI Taxonomy" id="798079"/>
    <lineage>
        <taxon>Eukaryota</taxon>
        <taxon>Fungi</taxon>
        <taxon>Dikarya</taxon>
        <taxon>Ascomycota</taxon>
        <taxon>Pezizomycotina</taxon>
        <taxon>Dothideomycetes</taxon>
        <taxon>Pleosporomycetidae</taxon>
        <taxon>Pleosporales</taxon>
        <taxon>Pleosporineae</taxon>
        <taxon>Cucurbitariaceae</taxon>
        <taxon>Neocucurbitaria</taxon>
    </lineage>
</organism>
<dbReference type="OrthoDB" id="3672266at2759"/>
<protein>
    <submittedName>
        <fullName evidence="2">Uncharacterized protein</fullName>
    </submittedName>
</protein>
<feature type="compositionally biased region" description="Basic and acidic residues" evidence="1">
    <location>
        <begin position="391"/>
        <end position="407"/>
    </location>
</feature>
<feature type="region of interest" description="Disordered" evidence="1">
    <location>
        <begin position="224"/>
        <end position="341"/>
    </location>
</feature>
<reference evidence="2" key="1">
    <citation type="submission" date="2022-10" db="EMBL/GenBank/DDBJ databases">
        <title>Tapping the CABI collections for fungal endophytes: first genome assemblies for Collariella, Neodidymelliopsis, Ascochyta clinopodiicola, Didymella pomorum, Didymosphaeria variabile, Neocosmospora piperis and Neocucurbitaria cava.</title>
        <authorList>
            <person name="Hill R."/>
        </authorList>
    </citation>
    <scope>NUCLEOTIDE SEQUENCE</scope>
    <source>
        <strain evidence="2">IMI 356814</strain>
    </source>
</reference>
<comment type="caution">
    <text evidence="2">The sequence shown here is derived from an EMBL/GenBank/DDBJ whole genome shotgun (WGS) entry which is preliminary data.</text>
</comment>
<evidence type="ECO:0000313" key="3">
    <source>
        <dbReference type="Proteomes" id="UP001140560"/>
    </source>
</evidence>
<keyword evidence="3" id="KW-1185">Reference proteome</keyword>
<dbReference type="Proteomes" id="UP001140560">
    <property type="component" value="Unassembled WGS sequence"/>
</dbReference>
<proteinExistence type="predicted"/>
<feature type="region of interest" description="Disordered" evidence="1">
    <location>
        <begin position="153"/>
        <end position="207"/>
    </location>
</feature>
<dbReference type="AlphaFoldDB" id="A0A9W8Y4Z7"/>
<sequence length="618" mass="68720">MGPPTNTPEENTAFLDACIHKYRSLRDVYETLGLFCETAKPRKDPDFGKEEAKELHAEIREIARAFEGRHGNDLQHLKAHLANDDIFSDEIDDLERRYGQAIWGRAGPEKTLSFVEQGGVLEEFNWDDVKHREIVRFYVHCWIVSVVVGDVSSTPRKGKGKGKGKSKTINVPDREQVDIESPARSSRSDRSGPSELPYRAPEPPNMISASAIRGKNAQSKTLHLHKEGQRRNANTEDNASDNIDMGTGPPLKPILCSPTKRKAPGAQDPHSAGKLQKLSREAGTPSIPSGMLQGDVYSVPRSPTLPAGDAPLRSLAERQRCKGGGQNTDATCMPSPRGVTAETETIADDDEAAADAIDQVIHFPFLSEASIPFRYENLPTAGPSGTYRNPFRRDSVIPDAQNDKDGASPEPIESRTTLGVVVDSSAFNDTAAIPPRIISPSPQTWQGKQHRRELFTLLLSYLNGINQFGPDSYDTNAEERMDSLLIQLWALNEKQLRSELGNDFVRLDTALRGWMDMRKRLVAFQTSTGYLEQPGEPWRAYLRRMLDISGRAQLCIAFSELQAPWSDEGGLQYVDRSFDEDLETVFDLLTRVKGCNGAEEFKAIRVFNEALLGWFRDG</sequence>
<accession>A0A9W8Y4Z7</accession>
<dbReference type="EMBL" id="JAPEUY010000012">
    <property type="protein sequence ID" value="KAJ4367326.1"/>
    <property type="molecule type" value="Genomic_DNA"/>
</dbReference>
<evidence type="ECO:0000256" key="1">
    <source>
        <dbReference type="SAM" id="MobiDB-lite"/>
    </source>
</evidence>